<evidence type="ECO:0000256" key="1">
    <source>
        <dbReference type="SAM" id="MobiDB-lite"/>
    </source>
</evidence>
<dbReference type="Pfam" id="PF03583">
    <property type="entry name" value="LIP"/>
    <property type="match status" value="1"/>
</dbReference>
<reference evidence="2" key="2">
    <citation type="submission" date="2020-09" db="EMBL/GenBank/DDBJ databases">
        <authorList>
            <person name="Sun Q."/>
            <person name="Sedlacek I."/>
        </authorList>
    </citation>
    <scope>NUCLEOTIDE SEQUENCE</scope>
    <source>
        <strain evidence="2">CCM 7905</strain>
    </source>
</reference>
<accession>A0A917D0R0</accession>
<gene>
    <name evidence="2" type="ORF">GCM10007304_15340</name>
</gene>
<comment type="caution">
    <text evidence="2">The sequence shown here is derived from an EMBL/GenBank/DDBJ whole genome shotgun (WGS) entry which is preliminary data.</text>
</comment>
<dbReference type="SUPFAM" id="SSF53474">
    <property type="entry name" value="alpha/beta-Hydrolases"/>
    <property type="match status" value="1"/>
</dbReference>
<dbReference type="PANTHER" id="PTHR34853:SF1">
    <property type="entry name" value="LIPASE 5"/>
    <property type="match status" value="1"/>
</dbReference>
<dbReference type="RefSeq" id="WP_188544241.1">
    <property type="nucleotide sequence ID" value="NZ_BMCU01000002.1"/>
</dbReference>
<name>A0A917D0R0_9NOCA</name>
<dbReference type="InterPro" id="IPR005152">
    <property type="entry name" value="Lipase_secreted"/>
</dbReference>
<evidence type="ECO:0000313" key="3">
    <source>
        <dbReference type="Proteomes" id="UP000654257"/>
    </source>
</evidence>
<dbReference type="PANTHER" id="PTHR34853">
    <property type="match status" value="1"/>
</dbReference>
<dbReference type="InterPro" id="IPR029058">
    <property type="entry name" value="AB_hydrolase_fold"/>
</dbReference>
<dbReference type="Proteomes" id="UP000654257">
    <property type="component" value="Unassembled WGS sequence"/>
</dbReference>
<dbReference type="Gene3D" id="1.10.260.130">
    <property type="match status" value="1"/>
</dbReference>
<dbReference type="Gene3D" id="3.40.50.1820">
    <property type="entry name" value="alpha/beta hydrolase"/>
    <property type="match status" value="1"/>
</dbReference>
<protein>
    <submittedName>
        <fullName evidence="2">Lipase</fullName>
    </submittedName>
</protein>
<dbReference type="PROSITE" id="PS51318">
    <property type="entry name" value="TAT"/>
    <property type="match status" value="1"/>
</dbReference>
<keyword evidence="3" id="KW-1185">Reference proteome</keyword>
<evidence type="ECO:0000313" key="2">
    <source>
        <dbReference type="EMBL" id="GGG02294.1"/>
    </source>
</evidence>
<reference evidence="2" key="1">
    <citation type="journal article" date="2014" name="Int. J. Syst. Evol. Microbiol.">
        <title>Complete genome sequence of Corynebacterium casei LMG S-19264T (=DSM 44701T), isolated from a smear-ripened cheese.</title>
        <authorList>
            <consortium name="US DOE Joint Genome Institute (JGI-PGF)"/>
            <person name="Walter F."/>
            <person name="Albersmeier A."/>
            <person name="Kalinowski J."/>
            <person name="Ruckert C."/>
        </authorList>
    </citation>
    <scope>NUCLEOTIDE SEQUENCE</scope>
    <source>
        <strain evidence="2">CCM 7905</strain>
    </source>
</reference>
<proteinExistence type="predicted"/>
<dbReference type="GO" id="GO:0016042">
    <property type="term" value="P:lipid catabolic process"/>
    <property type="evidence" value="ECO:0007669"/>
    <property type="project" value="InterPro"/>
</dbReference>
<organism evidence="2 3">
    <name type="scientific">Rhodococcoides trifolii</name>
    <dbReference type="NCBI Taxonomy" id="908250"/>
    <lineage>
        <taxon>Bacteria</taxon>
        <taxon>Bacillati</taxon>
        <taxon>Actinomycetota</taxon>
        <taxon>Actinomycetes</taxon>
        <taxon>Mycobacteriales</taxon>
        <taxon>Nocardiaceae</taxon>
        <taxon>Rhodococcoides</taxon>
    </lineage>
</organism>
<dbReference type="AlphaFoldDB" id="A0A917D0R0"/>
<dbReference type="InterPro" id="IPR006311">
    <property type="entry name" value="TAT_signal"/>
</dbReference>
<feature type="region of interest" description="Disordered" evidence="1">
    <location>
        <begin position="47"/>
        <end position="71"/>
    </location>
</feature>
<dbReference type="EMBL" id="BMCU01000002">
    <property type="protein sequence ID" value="GGG02294.1"/>
    <property type="molecule type" value="Genomic_DNA"/>
</dbReference>
<sequence>MRHSTGRRRLGGLLGALLIATAIGTIDAPTAAAGPFDFLPLPPRTAEALAADPSPDPWVSPDRGFETTPPGTVLRRRSATVTPPLTPSTATQLLVRSTDAKERPVAIVTTVIVPNAPWTGAGSRPAVAWNIPINSLGAQCQPSWTLPRGTSSDLPQIEQILSRGYAAVVTDHEGPRNAYAAGRMAGYAVLDGLRGATRAPGIGLDATSPLGMTGYSGGAIASGWAVQLAPEYAPELDIVGAAFGGTPADPALLRQSMTGNEAVAVFLLAGMGVAREYPELLSLYNDDWFRLAAAARNSCIDDVSFLGAIAPIRLETLEAYPGALESDIARSVAQENRMGDAGTPTAPVFIYHGQQEKWVPKEGAEAVYDKWCARGATVRLEESFGEHLIVAITGLPVALSWLDQRIAGVPAAPGCSSVGR</sequence>
<dbReference type="PIRSF" id="PIRSF029171">
    <property type="entry name" value="Esterase_LipA"/>
    <property type="match status" value="1"/>
</dbReference>
<dbReference type="GO" id="GO:0004806">
    <property type="term" value="F:triacylglycerol lipase activity"/>
    <property type="evidence" value="ECO:0007669"/>
    <property type="project" value="InterPro"/>
</dbReference>